<evidence type="ECO:0000256" key="5">
    <source>
        <dbReference type="ARBA" id="ARBA00022660"/>
    </source>
</evidence>
<keyword evidence="5" id="KW-0679">Respiratory chain</keyword>
<evidence type="ECO:0000313" key="14">
    <source>
        <dbReference type="Ensembl" id="ENSCAFP00030018507.1"/>
    </source>
</evidence>
<evidence type="ECO:0000313" key="15">
    <source>
        <dbReference type="Proteomes" id="UP000694429"/>
    </source>
</evidence>
<evidence type="ECO:0000256" key="12">
    <source>
        <dbReference type="ARBA" id="ARBA00032549"/>
    </source>
</evidence>
<evidence type="ECO:0000256" key="8">
    <source>
        <dbReference type="ARBA" id="ARBA00023128"/>
    </source>
</evidence>
<dbReference type="Ensembl" id="ENSCAFT00030021232.1">
    <property type="protein sequence ID" value="ENSCAFP00030018507.1"/>
    <property type="gene ID" value="ENSCAFG00030011468.1"/>
</dbReference>
<comment type="function">
    <text evidence="10">Accessory subunit that is involved in the functional assembly of the mitochondrial respiratory chain complex I. Complex I has an NADH dehydrogenase activity with ubiquinone as an immediate electron acceptor and mediates the transfer of electrons from NADH to the respiratory chain.</text>
</comment>
<evidence type="ECO:0000256" key="2">
    <source>
        <dbReference type="ARBA" id="ARBA00008317"/>
    </source>
</evidence>
<feature type="region of interest" description="Disordered" evidence="13">
    <location>
        <begin position="1"/>
        <end position="23"/>
    </location>
</feature>
<dbReference type="PANTHER" id="PTHR13094:SF1">
    <property type="entry name" value="NADH DEHYDROGENASE [UBIQUINONE] 1 BETA SUBCOMPLEX SUBUNIT 10"/>
    <property type="match status" value="1"/>
</dbReference>
<comment type="similarity">
    <text evidence="2">Belongs to the complex I NDUFB10 subunit family.</text>
</comment>
<comment type="subcellular location">
    <subcellularLocation>
        <location evidence="1">Mitochondrion inner membrane</location>
        <topology evidence="1">Peripheral membrane protein</topology>
        <orientation evidence="1">Matrix side</orientation>
    </subcellularLocation>
</comment>
<evidence type="ECO:0000256" key="1">
    <source>
        <dbReference type="ARBA" id="ARBA00004443"/>
    </source>
</evidence>
<evidence type="ECO:0000256" key="7">
    <source>
        <dbReference type="ARBA" id="ARBA00022982"/>
    </source>
</evidence>
<keyword evidence="6" id="KW-0999">Mitochondrion inner membrane</keyword>
<evidence type="ECO:0000256" key="6">
    <source>
        <dbReference type="ARBA" id="ARBA00022792"/>
    </source>
</evidence>
<dbReference type="InterPro" id="IPR039993">
    <property type="entry name" value="NDUFB10"/>
</dbReference>
<dbReference type="InterPro" id="IPR019377">
    <property type="entry name" value="NADH_UbQ_OxRdtase_su10"/>
</dbReference>
<evidence type="ECO:0000256" key="11">
    <source>
        <dbReference type="ARBA" id="ARBA00030372"/>
    </source>
</evidence>
<evidence type="ECO:0000256" key="10">
    <source>
        <dbReference type="ARBA" id="ARBA00024857"/>
    </source>
</evidence>
<keyword evidence="4" id="KW-0813">Transport</keyword>
<proteinExistence type="inferred from homology"/>
<evidence type="ECO:0000256" key="13">
    <source>
        <dbReference type="SAM" id="MobiDB-lite"/>
    </source>
</evidence>
<evidence type="ECO:0000256" key="3">
    <source>
        <dbReference type="ARBA" id="ARBA00014109"/>
    </source>
</evidence>
<sequence length="161" mass="19070">KPHPDMYPGFPRRTPAPSPQTSVPNPITYLTKAFNLLVDRPVTLVREFIDRQHAKNRYYYYHREFCHVPDITGCQEKDVLCMFEAEMQWRRDYKERLKACQQREGESYRQNCAKELEQFTQGAKACRDHYHDLGAHYSARKCLAKQKQWMLAERKAAKEAA</sequence>
<dbReference type="Proteomes" id="UP000694429">
    <property type="component" value="Chromosome 7"/>
</dbReference>
<accession>A0A8C0NBI4</accession>
<reference evidence="14" key="1">
    <citation type="submission" date="2019-03" db="EMBL/GenBank/DDBJ databases">
        <authorList>
            <person name="Warren W.C."/>
            <person name="Johnson G.S."/>
        </authorList>
    </citation>
    <scope>NUCLEOTIDE SEQUENCE [LARGE SCALE GENOMIC DNA]</scope>
    <source>
        <strain evidence="14">Basenji</strain>
    </source>
</reference>
<organism evidence="14 15">
    <name type="scientific">Canis lupus familiaris</name>
    <name type="common">Dog</name>
    <name type="synonym">Canis familiaris</name>
    <dbReference type="NCBI Taxonomy" id="9615"/>
    <lineage>
        <taxon>Eukaryota</taxon>
        <taxon>Metazoa</taxon>
        <taxon>Chordata</taxon>
        <taxon>Craniata</taxon>
        <taxon>Vertebrata</taxon>
        <taxon>Euteleostomi</taxon>
        <taxon>Mammalia</taxon>
        <taxon>Eutheria</taxon>
        <taxon>Laurasiatheria</taxon>
        <taxon>Carnivora</taxon>
        <taxon>Caniformia</taxon>
        <taxon>Canidae</taxon>
        <taxon>Canis</taxon>
    </lineage>
</organism>
<evidence type="ECO:0000256" key="9">
    <source>
        <dbReference type="ARBA" id="ARBA00023136"/>
    </source>
</evidence>
<keyword evidence="9" id="KW-0472">Membrane</keyword>
<dbReference type="Pfam" id="PF10249">
    <property type="entry name" value="NDUFB10"/>
    <property type="match status" value="1"/>
</dbReference>
<dbReference type="GO" id="GO:0005743">
    <property type="term" value="C:mitochondrial inner membrane"/>
    <property type="evidence" value="ECO:0007669"/>
    <property type="project" value="UniProtKB-SubCell"/>
</dbReference>
<keyword evidence="8" id="KW-0496">Mitochondrion</keyword>
<evidence type="ECO:0000256" key="4">
    <source>
        <dbReference type="ARBA" id="ARBA00022448"/>
    </source>
</evidence>
<dbReference type="PANTHER" id="PTHR13094">
    <property type="entry name" value="NADH-UBIQUINONE OXIDOREDUCTASE PDSW SUBUNIT"/>
    <property type="match status" value="1"/>
</dbReference>
<dbReference type="AlphaFoldDB" id="A0A8C0NBI4"/>
<dbReference type="GO" id="GO:0045271">
    <property type="term" value="C:respiratory chain complex I"/>
    <property type="evidence" value="ECO:0007669"/>
    <property type="project" value="UniProtKB-ARBA"/>
</dbReference>
<keyword evidence="7" id="KW-0249">Electron transport</keyword>
<protein>
    <recommendedName>
        <fullName evidence="3">NADH dehydrogenase [ubiquinone] 1 beta subcomplex subunit 10</fullName>
    </recommendedName>
    <alternativeName>
        <fullName evidence="11">Complex I-PDSW</fullName>
    </alternativeName>
    <alternativeName>
        <fullName evidence="12">NADH-ubiquinone oxidoreductase PDSW subunit</fullName>
    </alternativeName>
</protein>
<reference evidence="14" key="2">
    <citation type="submission" date="2025-08" db="UniProtKB">
        <authorList>
            <consortium name="Ensembl"/>
        </authorList>
    </citation>
    <scope>IDENTIFICATION</scope>
</reference>
<name>A0A8C0NBI4_CANLF</name>